<feature type="non-terminal residue" evidence="1">
    <location>
        <position position="57"/>
    </location>
</feature>
<protein>
    <submittedName>
        <fullName evidence="1">Uncharacterized protein</fullName>
    </submittedName>
</protein>
<evidence type="ECO:0000313" key="2">
    <source>
        <dbReference type="Proteomes" id="UP000077315"/>
    </source>
</evidence>
<dbReference type="AlphaFoldDB" id="A0A167JY76"/>
<proteinExistence type="predicted"/>
<dbReference type="EMBL" id="KV441026">
    <property type="protein sequence ID" value="OAD66908.1"/>
    <property type="molecule type" value="Genomic_DNA"/>
</dbReference>
<organism evidence="1 2">
    <name type="scientific">Phycomyces blakesleeanus (strain ATCC 8743b / DSM 1359 / FGSC 10004 / NBRC 33097 / NRRL 1555)</name>
    <dbReference type="NCBI Taxonomy" id="763407"/>
    <lineage>
        <taxon>Eukaryota</taxon>
        <taxon>Fungi</taxon>
        <taxon>Fungi incertae sedis</taxon>
        <taxon>Mucoromycota</taxon>
        <taxon>Mucoromycotina</taxon>
        <taxon>Mucoromycetes</taxon>
        <taxon>Mucorales</taxon>
        <taxon>Phycomycetaceae</taxon>
        <taxon>Phycomyces</taxon>
    </lineage>
</organism>
<evidence type="ECO:0000313" key="1">
    <source>
        <dbReference type="EMBL" id="OAD66908.1"/>
    </source>
</evidence>
<keyword evidence="2" id="KW-1185">Reference proteome</keyword>
<dbReference type="RefSeq" id="XP_018284948.1">
    <property type="nucleotide sequence ID" value="XM_018434189.1"/>
</dbReference>
<name>A0A167JY76_PHYB8</name>
<gene>
    <name evidence="1" type="ORF">PHYBLDRAFT_160498</name>
</gene>
<sequence>MNGFIHCANFDIFVLVLVCPKKELNIVVGGVNLDSVLKLCWYVSKKRNMLWLLVSVL</sequence>
<dbReference type="GeneID" id="28995095"/>
<dbReference type="VEuPathDB" id="FungiDB:PHYBLDRAFT_160498"/>
<dbReference type="Proteomes" id="UP000077315">
    <property type="component" value="Unassembled WGS sequence"/>
</dbReference>
<accession>A0A167JY76</accession>
<reference evidence="2" key="1">
    <citation type="submission" date="2015-06" db="EMBL/GenBank/DDBJ databases">
        <title>Expansion of signal transduction pathways in fungi by whole-genome duplication.</title>
        <authorList>
            <consortium name="DOE Joint Genome Institute"/>
            <person name="Corrochano L.M."/>
            <person name="Kuo A."/>
            <person name="Marcet-Houben M."/>
            <person name="Polaino S."/>
            <person name="Salamov A."/>
            <person name="Villalobos J.M."/>
            <person name="Alvarez M.I."/>
            <person name="Avalos J."/>
            <person name="Benito E.P."/>
            <person name="Benoit I."/>
            <person name="Burger G."/>
            <person name="Camino L.P."/>
            <person name="Canovas D."/>
            <person name="Cerda-Olmedo E."/>
            <person name="Cheng J.-F."/>
            <person name="Dominguez A."/>
            <person name="Elias M."/>
            <person name="Eslava A.P."/>
            <person name="Glaser F."/>
            <person name="Grimwood J."/>
            <person name="Gutierrez G."/>
            <person name="Heitman J."/>
            <person name="Henrissat B."/>
            <person name="Iturriaga E.A."/>
            <person name="Lang B.F."/>
            <person name="Lavin J.L."/>
            <person name="Lee S."/>
            <person name="Li W."/>
            <person name="Lindquist E."/>
            <person name="Lopez-Garcia S."/>
            <person name="Luque E.M."/>
            <person name="Marcos A.T."/>
            <person name="Martin J."/>
            <person name="McCluskey K."/>
            <person name="Medina H.R."/>
            <person name="Miralles-Duran A."/>
            <person name="Miyazaki A."/>
            <person name="Munoz-Torres E."/>
            <person name="Oguiza J.A."/>
            <person name="Ohm R."/>
            <person name="Olmedo M."/>
            <person name="Orejas M."/>
            <person name="Ortiz-Castellanos L."/>
            <person name="Pisabarro A.G."/>
            <person name="Rodriguez-Romero J."/>
            <person name="Ruiz-Herrera J."/>
            <person name="Ruiz-Vazquez R."/>
            <person name="Sanz C."/>
            <person name="Schackwitz W."/>
            <person name="Schmutz J."/>
            <person name="Shahriari M."/>
            <person name="Shelest E."/>
            <person name="Silva-Franco F."/>
            <person name="Soanes D."/>
            <person name="Syed K."/>
            <person name="Tagua V.G."/>
            <person name="Talbot N.J."/>
            <person name="Thon M."/>
            <person name="De vries R.P."/>
            <person name="Wiebenga A."/>
            <person name="Yadav J.S."/>
            <person name="Braun E.L."/>
            <person name="Baker S."/>
            <person name="Garre V."/>
            <person name="Horwitz B."/>
            <person name="Torres-Martinez S."/>
            <person name="Idnurm A."/>
            <person name="Herrera-Estrella A."/>
            <person name="Gabaldon T."/>
            <person name="Grigoriev I.V."/>
        </authorList>
    </citation>
    <scope>NUCLEOTIDE SEQUENCE [LARGE SCALE GENOMIC DNA]</scope>
    <source>
        <strain evidence="2">NRRL 1555(-)</strain>
    </source>
</reference>
<dbReference type="InParanoid" id="A0A167JY76"/>